<comment type="caution">
    <text evidence="2">The sequence shown here is derived from an EMBL/GenBank/DDBJ whole genome shotgun (WGS) entry which is preliminary data.</text>
</comment>
<name>A0A9Q1FWQ8_SYNKA</name>
<proteinExistence type="predicted"/>
<dbReference type="Proteomes" id="UP001152622">
    <property type="component" value="Chromosome 3"/>
</dbReference>
<evidence type="ECO:0000313" key="3">
    <source>
        <dbReference type="Proteomes" id="UP001152622"/>
    </source>
</evidence>
<gene>
    <name evidence="2" type="ORF">SKAU_G00092160</name>
</gene>
<evidence type="ECO:0000256" key="1">
    <source>
        <dbReference type="SAM" id="MobiDB-lite"/>
    </source>
</evidence>
<organism evidence="2 3">
    <name type="scientific">Synaphobranchus kaupii</name>
    <name type="common">Kaup's arrowtooth eel</name>
    <dbReference type="NCBI Taxonomy" id="118154"/>
    <lineage>
        <taxon>Eukaryota</taxon>
        <taxon>Metazoa</taxon>
        <taxon>Chordata</taxon>
        <taxon>Craniata</taxon>
        <taxon>Vertebrata</taxon>
        <taxon>Euteleostomi</taxon>
        <taxon>Actinopterygii</taxon>
        <taxon>Neopterygii</taxon>
        <taxon>Teleostei</taxon>
        <taxon>Anguilliformes</taxon>
        <taxon>Synaphobranchidae</taxon>
        <taxon>Synaphobranchus</taxon>
    </lineage>
</organism>
<dbReference type="EMBL" id="JAINUF010000003">
    <property type="protein sequence ID" value="KAJ8369188.1"/>
    <property type="molecule type" value="Genomic_DNA"/>
</dbReference>
<feature type="region of interest" description="Disordered" evidence="1">
    <location>
        <begin position="48"/>
        <end position="67"/>
    </location>
</feature>
<reference evidence="2" key="1">
    <citation type="journal article" date="2023" name="Science">
        <title>Genome structures resolve the early diversification of teleost fishes.</title>
        <authorList>
            <person name="Parey E."/>
            <person name="Louis A."/>
            <person name="Montfort J."/>
            <person name="Bouchez O."/>
            <person name="Roques C."/>
            <person name="Iampietro C."/>
            <person name="Lluch J."/>
            <person name="Castinel A."/>
            <person name="Donnadieu C."/>
            <person name="Desvignes T."/>
            <person name="Floi Bucao C."/>
            <person name="Jouanno E."/>
            <person name="Wen M."/>
            <person name="Mejri S."/>
            <person name="Dirks R."/>
            <person name="Jansen H."/>
            <person name="Henkel C."/>
            <person name="Chen W.J."/>
            <person name="Zahm M."/>
            <person name="Cabau C."/>
            <person name="Klopp C."/>
            <person name="Thompson A.W."/>
            <person name="Robinson-Rechavi M."/>
            <person name="Braasch I."/>
            <person name="Lecointre G."/>
            <person name="Bobe J."/>
            <person name="Postlethwait J.H."/>
            <person name="Berthelot C."/>
            <person name="Roest Crollius H."/>
            <person name="Guiguen Y."/>
        </authorList>
    </citation>
    <scope>NUCLEOTIDE SEQUENCE</scope>
    <source>
        <strain evidence="2">WJC10195</strain>
    </source>
</reference>
<dbReference type="AlphaFoldDB" id="A0A9Q1FWQ8"/>
<protein>
    <submittedName>
        <fullName evidence="2">Uncharacterized protein</fullName>
    </submittedName>
</protein>
<sequence length="67" mass="7301">MRFGINSQVTQWRLQDGKDLSFATAADLKQGGRTLVEPLTPLSAVRSLTRRPPGFTHPPARLGTRGA</sequence>
<accession>A0A9Q1FWQ8</accession>
<keyword evidence="3" id="KW-1185">Reference proteome</keyword>
<evidence type="ECO:0000313" key="2">
    <source>
        <dbReference type="EMBL" id="KAJ8369188.1"/>
    </source>
</evidence>